<feature type="compositionally biased region" description="Basic and acidic residues" evidence="11">
    <location>
        <begin position="222"/>
        <end position="234"/>
    </location>
</feature>
<dbReference type="STRING" id="1169540.A0A0G4ED84"/>
<dbReference type="OMA" id="NCKGYKA"/>
<evidence type="ECO:0000256" key="9">
    <source>
        <dbReference type="ARBA" id="ARBA00022842"/>
    </source>
</evidence>
<feature type="domain" description="Alpha-glucan water dikinase phosphohistidine-like" evidence="13">
    <location>
        <begin position="1073"/>
        <end position="1185"/>
    </location>
</feature>
<evidence type="ECO:0000256" key="5">
    <source>
        <dbReference type="ARBA" id="ARBA00022723"/>
    </source>
</evidence>
<evidence type="ECO:0000259" key="12">
    <source>
        <dbReference type="Pfam" id="PF01326"/>
    </source>
</evidence>
<feature type="compositionally biased region" description="Pro residues" evidence="11">
    <location>
        <begin position="1323"/>
        <end position="1334"/>
    </location>
</feature>
<comment type="subunit">
    <text evidence="3">Homodimer.</text>
</comment>
<feature type="region of interest" description="Disordered" evidence="11">
    <location>
        <begin position="1191"/>
        <end position="1238"/>
    </location>
</feature>
<name>A0A0G4ED84_VITBC</name>
<evidence type="ECO:0000256" key="6">
    <source>
        <dbReference type="ARBA" id="ARBA00022741"/>
    </source>
</evidence>
<feature type="region of interest" description="Disordered" evidence="11">
    <location>
        <begin position="962"/>
        <end position="985"/>
    </location>
</feature>
<evidence type="ECO:0000256" key="10">
    <source>
        <dbReference type="ARBA" id="ARBA00023277"/>
    </source>
</evidence>
<organism evidence="15 16">
    <name type="scientific">Vitrella brassicaformis (strain CCMP3155)</name>
    <dbReference type="NCBI Taxonomy" id="1169540"/>
    <lineage>
        <taxon>Eukaryota</taxon>
        <taxon>Sar</taxon>
        <taxon>Alveolata</taxon>
        <taxon>Colpodellida</taxon>
        <taxon>Vitrellaceae</taxon>
        <taxon>Vitrella</taxon>
    </lineage>
</organism>
<dbReference type="InterPro" id="IPR013815">
    <property type="entry name" value="ATP_grasp_subdomain_1"/>
</dbReference>
<feature type="compositionally biased region" description="Low complexity" evidence="11">
    <location>
        <begin position="1193"/>
        <end position="1220"/>
    </location>
</feature>
<dbReference type="InterPro" id="IPR054481">
    <property type="entry name" value="GWD1_pHisD"/>
</dbReference>
<evidence type="ECO:0000259" key="13">
    <source>
        <dbReference type="Pfam" id="PF22973"/>
    </source>
</evidence>
<dbReference type="Gene3D" id="3.30.470.20">
    <property type="entry name" value="ATP-grasp fold, B domain"/>
    <property type="match status" value="1"/>
</dbReference>
<dbReference type="Proteomes" id="UP000041254">
    <property type="component" value="Unassembled WGS sequence"/>
</dbReference>
<dbReference type="InParanoid" id="A0A0G4ED84"/>
<dbReference type="InterPro" id="IPR056301">
    <property type="entry name" value="GWD-like_N_Ig"/>
</dbReference>
<dbReference type="Gene3D" id="3.30.1490.20">
    <property type="entry name" value="ATP-grasp fold, A domain"/>
    <property type="match status" value="1"/>
</dbReference>
<feature type="domain" description="Alpha-glucan water dikinase-like N-terminal Ig-like" evidence="14">
    <location>
        <begin position="398"/>
        <end position="503"/>
    </location>
</feature>
<dbReference type="EMBL" id="CDMY01000153">
    <property type="protein sequence ID" value="CEL93310.1"/>
    <property type="molecule type" value="Genomic_DNA"/>
</dbReference>
<evidence type="ECO:0000256" key="1">
    <source>
        <dbReference type="ARBA" id="ARBA00001946"/>
    </source>
</evidence>
<sequence>MRQGLDPKRSVLYTLSDGKVVSISLDETTDLSAVRVKVTTTVGSGASASQLFLHWGVCLRSTTEWAVPIPEIIPPGSEVINGAVRTPFSPVGAVAGGGGTSSRQTVVIDFGPAAEVPLGFQFVLYQKDDGTGADKWVRPGINNFFFPIKTVISDLQMAEVRQALVDRLPAVNMKFELPQHQCSLDVFIWTQDDRAEVEVLTNVGFDVLLHWGCVETDDKTDRWTMPEPRLRPVDTVENPPTPRGGGSVQTLLHRGVHGGGTYAVQSVRLVMPYSISPRQMAFVLKSRHSNEWVKYLGGDFLVPIPYSKVWQQRLRDVREAQDKSKQQPMVHQFRQRKGNLVQLRLERKAKEQDMIFFRTYQVRDSMSVGDGPSSGVIGEVDVVAYDDSHHSVKVQVIASVEGANQPIPLTFHWGVCLTRRSREWALPKREYWPEDTTAVSSMACETRLRTDPSSGLQTVNLELPKGVSEEKREAEVFGLWFVFREANGPRWFKDGQRCDFFIKTRRDTPQEVWRGRLQPLVDKILRAELQRPAWSIVQRYSLCQELLDDDSLSKADIDVWAWIYVWFKFASLRVLDCQRGGSTTHPKTLAAAGNQLSLTLCHFWRSSVKNRPIIRMILAMLGRGSVSSGQRIEHDLYQIIHRPGRPQSHSQFLDQWLKKVTHNPTPDDLLICKGLLAYLKSGQVSDYWGTLEDGGLTRASIGTPEHPMEVDPCFSCFDAPAPGGRSSTGSTPPGTPGGSHHSPGGVASHSKRRERDELVKDFEEYLKVLKAVHDPTDLRTAVAYARNSLTMELEEALDEILNYPGACDNSQFLRVSTARLLIYPILRHCTDIHVVRDFMFLDIALDSLQQNIIQELAQQENDPVCVSLYCRMEQLGHLLSSLMNLHPWYEEICAVHADWNAIALYHAELINQARQPHTHHAADVNINNAKRGGHPNPSAPQVGPSLVAPMLVATPVPKTSFNEPPKAMLASPPSEASGGAGNSVGAADDNPVESALCLKSVCDRIHRCVGKLMDLCEENFHDKATFLGQHVGADGSTTECFVEDMVRNSVLFSVSQVLQRVEPFLREIAHLPPWQLVSTVERVEGELVLVDRLTSVEDRIFEVPTILVCNAASGEEEIPEGLVGVLVRHGSEGPDLLSHLAVRARNLRILFATCFEKQITERLQIYNGQWVRVTVKRDGSDLFIKACPRVENPELTPEGTPPELTRPTGDASAATSSDAALGRHQPHHAPPPTGEPLNLSMAPASGAPWVVLARDFDAHNVGQKCLNLQRMASVGVNSVQIPQSLALPFGTFERTLLYHKNEGILESLTRVLKDLSHSSQLASPPPAPTGPPTLAPGLSTADVGATGNVATPPTARDSPLNRQLEEARQLVMRLVAPPELMQEFRQAVQDTSCKRLGALFMSSESRAWECIKKVWASMFSLRPWLAIHRARLSYADLSLAILAQEVVPPDYAFIIHTCNPFPQQDASNDELYAEIVVGLGEALTANLSFPGRALSFRVNKSAGAEPQCLSFPSKSVGLLGRPSIIFRADPNAQKLEGVIGQGMFGSYVTDEAKRVRLEYRGVRLVNDKQWRVQLMKNIAKIGLDIEEAMGGPQDIEGLIKSNQIIIVQTRPQAGVSR</sequence>
<reference evidence="15 16" key="1">
    <citation type="submission" date="2014-11" db="EMBL/GenBank/DDBJ databases">
        <authorList>
            <person name="Zhu J."/>
            <person name="Qi W."/>
            <person name="Song R."/>
        </authorList>
    </citation>
    <scope>NUCLEOTIDE SEQUENCE [LARGE SCALE GENOMIC DNA]</scope>
</reference>
<proteinExistence type="inferred from homology"/>
<accession>A0A0G4ED84</accession>
<evidence type="ECO:0000256" key="3">
    <source>
        <dbReference type="ARBA" id="ARBA00011738"/>
    </source>
</evidence>
<feature type="domain" description="Alpha-glucan water dikinase-like N-terminal Ig-like" evidence="14">
    <location>
        <begin position="14"/>
        <end position="147"/>
    </location>
</feature>
<dbReference type="Pfam" id="PF01326">
    <property type="entry name" value="PPDK_N"/>
    <property type="match status" value="1"/>
</dbReference>
<dbReference type="GO" id="GO:0046872">
    <property type="term" value="F:metal ion binding"/>
    <property type="evidence" value="ECO:0007669"/>
    <property type="project" value="UniProtKB-KW"/>
</dbReference>
<dbReference type="Pfam" id="PF22973">
    <property type="entry name" value="GWD1_pHisD"/>
    <property type="match status" value="1"/>
</dbReference>
<comment type="similarity">
    <text evidence="2">Belongs to the PEP-utilizing enzyme family.</text>
</comment>
<keyword evidence="4" id="KW-0808">Transferase</keyword>
<keyword evidence="9" id="KW-0460">Magnesium</keyword>
<protein>
    <submittedName>
        <fullName evidence="15">Uncharacterized protein</fullName>
    </submittedName>
</protein>
<feature type="domain" description="Alpha-glucan water dikinase-like N-terminal Ig-like" evidence="14">
    <location>
        <begin position="181"/>
        <end position="304"/>
    </location>
</feature>
<dbReference type="GO" id="GO:0016301">
    <property type="term" value="F:kinase activity"/>
    <property type="evidence" value="ECO:0007669"/>
    <property type="project" value="UniProtKB-KW"/>
</dbReference>
<dbReference type="VEuPathDB" id="CryptoDB:Vbra_7068"/>
<dbReference type="SUPFAM" id="SSF56059">
    <property type="entry name" value="Glutathione synthetase ATP-binding domain-like"/>
    <property type="match status" value="1"/>
</dbReference>
<dbReference type="OrthoDB" id="6123450at2759"/>
<feature type="region of interest" description="Disordered" evidence="11">
    <location>
        <begin position="222"/>
        <end position="246"/>
    </location>
</feature>
<dbReference type="GO" id="GO:0005524">
    <property type="term" value="F:ATP binding"/>
    <property type="evidence" value="ECO:0007669"/>
    <property type="project" value="UniProtKB-KW"/>
</dbReference>
<evidence type="ECO:0000256" key="7">
    <source>
        <dbReference type="ARBA" id="ARBA00022777"/>
    </source>
</evidence>
<evidence type="ECO:0000256" key="2">
    <source>
        <dbReference type="ARBA" id="ARBA00007837"/>
    </source>
</evidence>
<evidence type="ECO:0000256" key="8">
    <source>
        <dbReference type="ARBA" id="ARBA00022840"/>
    </source>
</evidence>
<evidence type="ECO:0000256" key="11">
    <source>
        <dbReference type="SAM" id="MobiDB-lite"/>
    </source>
</evidence>
<dbReference type="Pfam" id="PF23166">
    <property type="entry name" value="Ig_N_CWD1"/>
    <property type="match status" value="3"/>
</dbReference>
<feature type="domain" description="Pyruvate phosphate dikinase AMP/ATP-binding" evidence="12">
    <location>
        <begin position="1399"/>
        <end position="1613"/>
    </location>
</feature>
<keyword evidence="10" id="KW-0119">Carbohydrate metabolism</keyword>
<dbReference type="PhylomeDB" id="A0A0G4ED84"/>
<evidence type="ECO:0000259" key="14">
    <source>
        <dbReference type="Pfam" id="PF23166"/>
    </source>
</evidence>
<keyword evidence="7" id="KW-0418">Kinase</keyword>
<evidence type="ECO:0000313" key="16">
    <source>
        <dbReference type="Proteomes" id="UP000041254"/>
    </source>
</evidence>
<evidence type="ECO:0000313" key="15">
    <source>
        <dbReference type="EMBL" id="CEL93310.1"/>
    </source>
</evidence>
<feature type="region of interest" description="Disordered" evidence="11">
    <location>
        <begin position="721"/>
        <end position="753"/>
    </location>
</feature>
<evidence type="ECO:0000256" key="4">
    <source>
        <dbReference type="ARBA" id="ARBA00022679"/>
    </source>
</evidence>
<feature type="compositionally biased region" description="Low complexity" evidence="11">
    <location>
        <begin position="721"/>
        <end position="748"/>
    </location>
</feature>
<comment type="cofactor">
    <cofactor evidence="1">
        <name>Mg(2+)</name>
        <dbReference type="ChEBI" id="CHEBI:18420"/>
    </cofactor>
</comment>
<feature type="region of interest" description="Disordered" evidence="11">
    <location>
        <begin position="1317"/>
        <end position="1361"/>
    </location>
</feature>
<dbReference type="InterPro" id="IPR002192">
    <property type="entry name" value="PPDK_AMP/ATP-bd"/>
</dbReference>
<keyword evidence="5" id="KW-0479">Metal-binding</keyword>
<keyword evidence="6" id="KW-0547">Nucleotide-binding</keyword>
<keyword evidence="16" id="KW-1185">Reference proteome</keyword>
<gene>
    <name evidence="15" type="ORF">Vbra_7068</name>
</gene>
<dbReference type="PANTHER" id="PTHR46999">
    <property type="entry name" value="ALPHA-GLUCAN WATER DIKINASE 1, CHLOROPLASTIC-RELATED"/>
    <property type="match status" value="1"/>
</dbReference>
<dbReference type="PANTHER" id="PTHR46999:SF1">
    <property type="entry name" value="ALPHA-GLUCAN WATER DIKINASE 1, CHLOROPLASTIC"/>
    <property type="match status" value="1"/>
</dbReference>
<keyword evidence="8" id="KW-0067">ATP-binding</keyword>